<dbReference type="PROSITE" id="PS50977">
    <property type="entry name" value="HTH_TETR_2"/>
    <property type="match status" value="1"/>
</dbReference>
<keyword evidence="5" id="KW-1185">Reference proteome</keyword>
<dbReference type="PRINTS" id="PR00455">
    <property type="entry name" value="HTHTETR"/>
</dbReference>
<reference evidence="4 5" key="1">
    <citation type="submission" date="2024-10" db="EMBL/GenBank/DDBJ databases">
        <title>The Natural Products Discovery Center: Release of the First 8490 Sequenced Strains for Exploring Actinobacteria Biosynthetic Diversity.</title>
        <authorList>
            <person name="Kalkreuter E."/>
            <person name="Kautsar S.A."/>
            <person name="Yang D."/>
            <person name="Bader C.D."/>
            <person name="Teijaro C.N."/>
            <person name="Fluegel L."/>
            <person name="Davis C.M."/>
            <person name="Simpson J.R."/>
            <person name="Lauterbach L."/>
            <person name="Steele A.D."/>
            <person name="Gui C."/>
            <person name="Meng S."/>
            <person name="Li G."/>
            <person name="Viehrig K."/>
            <person name="Ye F."/>
            <person name="Su P."/>
            <person name="Kiefer A.F."/>
            <person name="Nichols A."/>
            <person name="Cepeda A.J."/>
            <person name="Yan W."/>
            <person name="Fan B."/>
            <person name="Jiang Y."/>
            <person name="Adhikari A."/>
            <person name="Zheng C.-J."/>
            <person name="Schuster L."/>
            <person name="Cowan T.M."/>
            <person name="Smanski M.J."/>
            <person name="Chevrette M.G."/>
            <person name="De Carvalho L.P.S."/>
            <person name="Shen B."/>
        </authorList>
    </citation>
    <scope>NUCLEOTIDE SEQUENCE [LARGE SCALE GENOMIC DNA]</scope>
    <source>
        <strain evidence="4 5">NPDC002173</strain>
    </source>
</reference>
<proteinExistence type="predicted"/>
<comment type="caution">
    <text evidence="4">The sequence shown here is derived from an EMBL/GenBank/DDBJ whole genome shotgun (WGS) entry which is preliminary data.</text>
</comment>
<dbReference type="InterPro" id="IPR041490">
    <property type="entry name" value="KstR2_TetR_C"/>
</dbReference>
<dbReference type="InterPro" id="IPR050109">
    <property type="entry name" value="HTH-type_TetR-like_transc_reg"/>
</dbReference>
<dbReference type="Pfam" id="PF17932">
    <property type="entry name" value="TetR_C_24"/>
    <property type="match status" value="1"/>
</dbReference>
<accession>A0ABW6SQK0</accession>
<dbReference type="SUPFAM" id="SSF48498">
    <property type="entry name" value="Tetracyclin repressor-like, C-terminal domain"/>
    <property type="match status" value="1"/>
</dbReference>
<dbReference type="Proteomes" id="UP001602013">
    <property type="component" value="Unassembled WGS sequence"/>
</dbReference>
<dbReference type="Gene3D" id="1.10.357.10">
    <property type="entry name" value="Tetracycline Repressor, domain 2"/>
    <property type="match status" value="1"/>
</dbReference>
<evidence type="ECO:0000256" key="2">
    <source>
        <dbReference type="PROSITE-ProRule" id="PRU00335"/>
    </source>
</evidence>
<name>A0ABW6SQK0_9ACTN</name>
<evidence type="ECO:0000259" key="3">
    <source>
        <dbReference type="PROSITE" id="PS50977"/>
    </source>
</evidence>
<dbReference type="PANTHER" id="PTHR30055">
    <property type="entry name" value="HTH-TYPE TRANSCRIPTIONAL REGULATOR RUTR"/>
    <property type="match status" value="1"/>
</dbReference>
<organism evidence="4 5">
    <name type="scientific">Microtetraspora malaysiensis</name>
    <dbReference type="NCBI Taxonomy" id="161358"/>
    <lineage>
        <taxon>Bacteria</taxon>
        <taxon>Bacillati</taxon>
        <taxon>Actinomycetota</taxon>
        <taxon>Actinomycetes</taxon>
        <taxon>Streptosporangiales</taxon>
        <taxon>Streptosporangiaceae</taxon>
        <taxon>Microtetraspora</taxon>
    </lineage>
</organism>
<dbReference type="SUPFAM" id="SSF46689">
    <property type="entry name" value="Homeodomain-like"/>
    <property type="match status" value="1"/>
</dbReference>
<dbReference type="InterPro" id="IPR001647">
    <property type="entry name" value="HTH_TetR"/>
</dbReference>
<sequence length="205" mass="22138">MPYRRTEKTERRLAEVRERIVSAAWDVVAESGFEAAAMSAVAERADLSAGGIYRHFPSRGDLLTEVFRRASGHELDVLASVAASDGTVRDRLARVVVTFARRALDGRRLAYALIAEPVDPSVDAARLDYRRRYRDLFADLVREGVTRGELPAQDPELTGAALVGAVAECLVGPLAPDHDHADDESLIANVTALALNLTGVTTDAG</sequence>
<feature type="domain" description="HTH tetR-type" evidence="3">
    <location>
        <begin position="14"/>
        <end position="74"/>
    </location>
</feature>
<dbReference type="PANTHER" id="PTHR30055:SF226">
    <property type="entry name" value="HTH-TYPE TRANSCRIPTIONAL REGULATOR PKSA"/>
    <property type="match status" value="1"/>
</dbReference>
<feature type="DNA-binding region" description="H-T-H motif" evidence="2">
    <location>
        <begin position="37"/>
        <end position="56"/>
    </location>
</feature>
<dbReference type="EMBL" id="JBIASD010000005">
    <property type="protein sequence ID" value="MFF3666030.1"/>
    <property type="molecule type" value="Genomic_DNA"/>
</dbReference>
<evidence type="ECO:0000256" key="1">
    <source>
        <dbReference type="ARBA" id="ARBA00023125"/>
    </source>
</evidence>
<evidence type="ECO:0000313" key="4">
    <source>
        <dbReference type="EMBL" id="MFF3666030.1"/>
    </source>
</evidence>
<dbReference type="Pfam" id="PF00440">
    <property type="entry name" value="TetR_N"/>
    <property type="match status" value="1"/>
</dbReference>
<dbReference type="InterPro" id="IPR009057">
    <property type="entry name" value="Homeodomain-like_sf"/>
</dbReference>
<keyword evidence="1 2" id="KW-0238">DNA-binding</keyword>
<dbReference type="Gene3D" id="1.10.10.60">
    <property type="entry name" value="Homeodomain-like"/>
    <property type="match status" value="1"/>
</dbReference>
<evidence type="ECO:0000313" key="5">
    <source>
        <dbReference type="Proteomes" id="UP001602013"/>
    </source>
</evidence>
<dbReference type="InterPro" id="IPR036271">
    <property type="entry name" value="Tet_transcr_reg_TetR-rel_C_sf"/>
</dbReference>
<dbReference type="RefSeq" id="WP_387410326.1">
    <property type="nucleotide sequence ID" value="NZ_CP192002.1"/>
</dbReference>
<gene>
    <name evidence="4" type="ORF">ACFYXI_10595</name>
</gene>
<protein>
    <submittedName>
        <fullName evidence="4">TetR/AcrR family transcriptional regulator</fullName>
    </submittedName>
</protein>